<dbReference type="SMART" id="SM00283">
    <property type="entry name" value="MA"/>
    <property type="match status" value="1"/>
</dbReference>
<reference evidence="5 6" key="1">
    <citation type="submission" date="2018-04" db="EMBL/GenBank/DDBJ databases">
        <title>Novel Campyloabacter and Helicobacter Species and Strains.</title>
        <authorList>
            <person name="Mannion A.J."/>
            <person name="Shen Z."/>
            <person name="Fox J.G."/>
        </authorList>
    </citation>
    <scope>NUCLEOTIDE SEQUENCE [LARGE SCALE GENOMIC DNA]</scope>
    <source>
        <strain evidence="5 6">MIT 99-5101</strain>
    </source>
</reference>
<keyword evidence="3" id="KW-0472">Membrane</keyword>
<dbReference type="AlphaFoldDB" id="A0A3D8IEN5"/>
<dbReference type="Pfam" id="PF22673">
    <property type="entry name" value="MCP-like_PDC_1"/>
    <property type="match status" value="1"/>
</dbReference>
<gene>
    <name evidence="5" type="ORF">CQA43_04270</name>
</gene>
<comment type="caution">
    <text evidence="5">The sequence shown here is derived from an EMBL/GenBank/DDBJ whole genome shotgun (WGS) entry which is preliminary data.</text>
</comment>
<organism evidence="5 6">
    <name type="scientific">Helicobacter ganmani</name>
    <dbReference type="NCBI Taxonomy" id="60246"/>
    <lineage>
        <taxon>Bacteria</taxon>
        <taxon>Pseudomonadati</taxon>
        <taxon>Campylobacterota</taxon>
        <taxon>Epsilonproteobacteria</taxon>
        <taxon>Campylobacterales</taxon>
        <taxon>Helicobacteraceae</taxon>
        <taxon>Helicobacter</taxon>
    </lineage>
</organism>
<dbReference type="Gene3D" id="1.10.287.950">
    <property type="entry name" value="Methyl-accepting chemotaxis protein"/>
    <property type="match status" value="1"/>
</dbReference>
<dbReference type="Pfam" id="PF00015">
    <property type="entry name" value="MCPsignal"/>
    <property type="match status" value="1"/>
</dbReference>
<dbReference type="PANTHER" id="PTHR32089:SF112">
    <property type="entry name" value="LYSOZYME-LIKE PROTEIN-RELATED"/>
    <property type="match status" value="1"/>
</dbReference>
<feature type="domain" description="Methyl-accepting transducer" evidence="4">
    <location>
        <begin position="482"/>
        <end position="702"/>
    </location>
</feature>
<evidence type="ECO:0000256" key="3">
    <source>
        <dbReference type="SAM" id="Phobius"/>
    </source>
</evidence>
<keyword evidence="3" id="KW-1133">Transmembrane helix</keyword>
<dbReference type="GeneID" id="82535499"/>
<dbReference type="GO" id="GO:0007165">
    <property type="term" value="P:signal transduction"/>
    <property type="evidence" value="ECO:0007669"/>
    <property type="project" value="UniProtKB-KW"/>
</dbReference>
<name>A0A3D8IEN5_9HELI</name>
<evidence type="ECO:0000313" key="5">
    <source>
        <dbReference type="EMBL" id="RDU63346.1"/>
    </source>
</evidence>
<keyword evidence="3" id="KW-0812">Transmembrane</keyword>
<evidence type="ECO:0000259" key="4">
    <source>
        <dbReference type="PROSITE" id="PS50111"/>
    </source>
</evidence>
<feature type="transmembrane region" description="Helical" evidence="3">
    <location>
        <begin position="331"/>
        <end position="350"/>
    </location>
</feature>
<dbReference type="GO" id="GO:0016020">
    <property type="term" value="C:membrane"/>
    <property type="evidence" value="ECO:0007669"/>
    <property type="project" value="InterPro"/>
</dbReference>
<dbReference type="InterPro" id="IPR004089">
    <property type="entry name" value="MCPsignal_dom"/>
</dbReference>
<protein>
    <recommendedName>
        <fullName evidence="4">Methyl-accepting transducer domain-containing protein</fullName>
    </recommendedName>
</protein>
<feature type="transmembrane region" description="Helical" evidence="3">
    <location>
        <begin position="12"/>
        <end position="32"/>
    </location>
</feature>
<evidence type="ECO:0000256" key="2">
    <source>
        <dbReference type="PROSITE-ProRule" id="PRU00284"/>
    </source>
</evidence>
<dbReference type="Proteomes" id="UP000256650">
    <property type="component" value="Unassembled WGS sequence"/>
</dbReference>
<proteinExistence type="predicted"/>
<dbReference type="Gene3D" id="3.30.450.20">
    <property type="entry name" value="PAS domain"/>
    <property type="match status" value="1"/>
</dbReference>
<dbReference type="EMBL" id="NXLS01000003">
    <property type="protein sequence ID" value="RDU63346.1"/>
    <property type="molecule type" value="Genomic_DNA"/>
</dbReference>
<sequence>MFKSLRLGTKITLITSFIVLLVMGTLTFVISYESAKVLQSEAHKLLVSANSRAINRLEGAIQQSFMALETAEGITSSIIANDSDGIVSRDLLKDVVMHMILDNEWASFAYLYIPGQSIYSKKSVAESTTDFLLPNGEFMILMDIDRERNDGVNILSADEDIIHLPSVKNALETKKISFDDPRKFDIDNLVVFGSNISAPIFDKNNKVIGVIGIIMDLQQISKVVLDPKRSAFKGDRKFLLSQNGIILIHPDSSLVGKKLIEKNNHSSVDMLLNLLNSGRTTAIEYVGPNATENYAGVSHFQLWEDIDTTWTLVTVAPKEVIYEPLNKIETIIVFSAIVALLVISLTIWLYTKQYITNRMANLSELLSDFFDFINHKTDKAPHFAKILAKDEIGSMGNLINKNIQSTNESLQKDESMVQQVIAAVKEMKEGNLNLKLNAIPNNPKLLELQETLNEMLQVLQVKVGSSLNQLQAVFSDYRNLNFTANVENPKGDMEVSLNAIGEEVKNMLEVSSKLSLSLKEQSQSLNDCVQHLMSANENQVNSLSRSSENTENITISMQSINDKTSEITRQVEDIKNVVSIINEIAEQTNLLALNAAIEAARAGEHGRGFAVVADEVRKLAERTQKSLGEIGANVNVLVQGINDMGESVKEQTKGVEQINETISHLNSIAENNQEIANKTEMVAQYIDEIANEITQDMERKKF</sequence>
<evidence type="ECO:0000256" key="1">
    <source>
        <dbReference type="ARBA" id="ARBA00023224"/>
    </source>
</evidence>
<accession>A0A3D8IEN5</accession>
<dbReference type="SUPFAM" id="SSF58104">
    <property type="entry name" value="Methyl-accepting chemotaxis protein (MCP) signaling domain"/>
    <property type="match status" value="1"/>
</dbReference>
<keyword evidence="1 2" id="KW-0807">Transducer</keyword>
<dbReference type="OrthoDB" id="5348717at2"/>
<dbReference type="PANTHER" id="PTHR32089">
    <property type="entry name" value="METHYL-ACCEPTING CHEMOTAXIS PROTEIN MCPB"/>
    <property type="match status" value="1"/>
</dbReference>
<dbReference type="PROSITE" id="PS50111">
    <property type="entry name" value="CHEMOTAXIS_TRANSDUC_2"/>
    <property type="match status" value="1"/>
</dbReference>
<evidence type="ECO:0000313" key="6">
    <source>
        <dbReference type="Proteomes" id="UP000256650"/>
    </source>
</evidence>
<dbReference type="RefSeq" id="WP_115551373.1">
    <property type="nucleotide sequence ID" value="NZ_CAPHNE010000002.1"/>
</dbReference>
<keyword evidence="6" id="KW-1185">Reference proteome</keyword>